<keyword evidence="3" id="KW-1185">Reference proteome</keyword>
<dbReference type="PROSITE" id="PS51257">
    <property type="entry name" value="PROKAR_LIPOPROTEIN"/>
    <property type="match status" value="1"/>
</dbReference>
<dbReference type="EMBL" id="JAPDNS010000001">
    <property type="protein sequence ID" value="MCW3484077.1"/>
    <property type="molecule type" value="Genomic_DNA"/>
</dbReference>
<name>A0ABT3IJE7_9BACT</name>
<gene>
    <name evidence="2" type="ORF">OL497_09245</name>
</gene>
<dbReference type="Proteomes" id="UP001207742">
    <property type="component" value="Unassembled WGS sequence"/>
</dbReference>
<dbReference type="RefSeq" id="WP_264729596.1">
    <property type="nucleotide sequence ID" value="NZ_JAPDNR010000001.1"/>
</dbReference>
<organism evidence="2 3">
    <name type="scientific">Chitinophaga nivalis</name>
    <dbReference type="NCBI Taxonomy" id="2991709"/>
    <lineage>
        <taxon>Bacteria</taxon>
        <taxon>Pseudomonadati</taxon>
        <taxon>Bacteroidota</taxon>
        <taxon>Chitinophagia</taxon>
        <taxon>Chitinophagales</taxon>
        <taxon>Chitinophagaceae</taxon>
        <taxon>Chitinophaga</taxon>
    </lineage>
</organism>
<evidence type="ECO:0000313" key="2">
    <source>
        <dbReference type="EMBL" id="MCW3484077.1"/>
    </source>
</evidence>
<feature type="chain" id="PRO_5046861654" description="DUF5689 domain-containing protein" evidence="1">
    <location>
        <begin position="26"/>
        <end position="327"/>
    </location>
</feature>
<accession>A0ABT3IJE7</accession>
<keyword evidence="1" id="KW-0732">Signal</keyword>
<evidence type="ECO:0000256" key="1">
    <source>
        <dbReference type="SAM" id="SignalP"/>
    </source>
</evidence>
<evidence type="ECO:0008006" key="4">
    <source>
        <dbReference type="Google" id="ProtNLM"/>
    </source>
</evidence>
<evidence type="ECO:0000313" key="3">
    <source>
        <dbReference type="Proteomes" id="UP001207742"/>
    </source>
</evidence>
<feature type="signal peptide" evidence="1">
    <location>
        <begin position="1"/>
        <end position="25"/>
    </location>
</feature>
<protein>
    <recommendedName>
        <fullName evidence="4">DUF5689 domain-containing protein</fullName>
    </recommendedName>
</protein>
<reference evidence="2 3" key="1">
    <citation type="submission" date="2022-10" db="EMBL/GenBank/DDBJ databases">
        <title>Chitinophaga nivalis PC15 sp. nov., isolated from Pyeongchang county, South Korea.</title>
        <authorList>
            <person name="Trinh H.N."/>
        </authorList>
    </citation>
    <scope>NUCLEOTIDE SEQUENCE [LARGE SCALE GENOMIC DNA]</scope>
    <source>
        <strain evidence="2 3">PC14</strain>
    </source>
</reference>
<sequence>MFRYSRCIVWLLLCVMMAGCSKEMSYEPTTEPVTGSPDPTGALAEFTFVPTSNHCSDATVSGVFEAGKAVPAGALIKVTVNVAKKGNWGILTNVVNGMLFTGTGVFTATGVQSVVLQASGLPTRGGTHAYLLKAGSTSCSVLVNVTNGEEEVLSDCYYKIVIDGKTYQQDVTEDNNYEAGSGLGGVDDVTISAGINYNTSGGEAAPKGTTGFGVTKGIMHRYVYATNAEFRAFFAPGTYTIRKDFRDGDGVSMGWLDAEGEEWDTESGSGDQTGSTFRIVSVTDMPNFVGTYYIKVKMTFTCKLYNRNTGAVKQVSNGEMIGIFGKI</sequence>
<comment type="caution">
    <text evidence="2">The sequence shown here is derived from an EMBL/GenBank/DDBJ whole genome shotgun (WGS) entry which is preliminary data.</text>
</comment>
<proteinExistence type="predicted"/>